<proteinExistence type="predicted"/>
<sequence>MEHSRPTLLMESDPMVRVRHHRTLVLLSLTALLLGGCANSGDPRPFQLKNLAKTEIDMVTDLHIQTVNRLARELTIKLYKRNPRELAKVPGMTVVQRLDVLFGTPRLITHAELNNLYAEKAVPLAFDPAFEGDRVFALMVGITGMLHASYDYRNEFYLLNELNQQKLYNSARNLEAVAWRLNTYRHADGDPFLFANSTTNLSFERLLGKMIAHQDMMANIVSDATNRTINTVVHGIASTTLLPI</sequence>
<keyword evidence="2" id="KW-1185">Reference proteome</keyword>
<dbReference type="RefSeq" id="WP_245912684.1">
    <property type="nucleotide sequence ID" value="NZ_PYGI01000017.1"/>
</dbReference>
<name>A0A2P8EST7_9GAMM</name>
<gene>
    <name evidence="1" type="ORF">CLV44_11727</name>
</gene>
<comment type="caution">
    <text evidence="1">The sequence shown here is derived from an EMBL/GenBank/DDBJ whole genome shotgun (WGS) entry which is preliminary data.</text>
</comment>
<accession>A0A2P8EST7</accession>
<reference evidence="1 2" key="1">
    <citation type="submission" date="2018-03" db="EMBL/GenBank/DDBJ databases">
        <title>Genomic Encyclopedia of Archaeal and Bacterial Type Strains, Phase II (KMG-II): from individual species to whole genera.</title>
        <authorList>
            <person name="Goeker M."/>
        </authorList>
    </citation>
    <scope>NUCLEOTIDE SEQUENCE [LARGE SCALE GENOMIC DNA]</scope>
    <source>
        <strain evidence="1 2">DSM 17586</strain>
    </source>
</reference>
<evidence type="ECO:0000313" key="1">
    <source>
        <dbReference type="EMBL" id="PSL12498.1"/>
    </source>
</evidence>
<evidence type="ECO:0008006" key="3">
    <source>
        <dbReference type="Google" id="ProtNLM"/>
    </source>
</evidence>
<protein>
    <recommendedName>
        <fullName evidence="3">Lipoprotein</fullName>
    </recommendedName>
</protein>
<dbReference type="AlphaFoldDB" id="A0A2P8EST7"/>
<dbReference type="Proteomes" id="UP000242133">
    <property type="component" value="Unassembled WGS sequence"/>
</dbReference>
<dbReference type="EMBL" id="PYGI01000017">
    <property type="protein sequence ID" value="PSL12498.1"/>
    <property type="molecule type" value="Genomic_DNA"/>
</dbReference>
<evidence type="ECO:0000313" key="2">
    <source>
        <dbReference type="Proteomes" id="UP000242133"/>
    </source>
</evidence>
<organism evidence="1 2">
    <name type="scientific">Marinobacterium halophilum</name>
    <dbReference type="NCBI Taxonomy" id="267374"/>
    <lineage>
        <taxon>Bacteria</taxon>
        <taxon>Pseudomonadati</taxon>
        <taxon>Pseudomonadota</taxon>
        <taxon>Gammaproteobacteria</taxon>
        <taxon>Oceanospirillales</taxon>
        <taxon>Oceanospirillaceae</taxon>
        <taxon>Marinobacterium</taxon>
    </lineage>
</organism>